<proteinExistence type="predicted"/>
<dbReference type="PROSITE" id="PS50943">
    <property type="entry name" value="HTH_CROC1"/>
    <property type="match status" value="1"/>
</dbReference>
<dbReference type="GO" id="GO:0003677">
    <property type="term" value="F:DNA binding"/>
    <property type="evidence" value="ECO:0007669"/>
    <property type="project" value="InterPro"/>
</dbReference>
<dbReference type="SUPFAM" id="SSF47413">
    <property type="entry name" value="lambda repressor-like DNA-binding domains"/>
    <property type="match status" value="1"/>
</dbReference>
<evidence type="ECO:0000259" key="1">
    <source>
        <dbReference type="PROSITE" id="PS50943"/>
    </source>
</evidence>
<dbReference type="Proteomes" id="UP000308114">
    <property type="component" value="Unassembled WGS sequence"/>
</dbReference>
<dbReference type="RefSeq" id="WP_137062034.1">
    <property type="nucleotide sequence ID" value="NZ_PNXQ01000012.1"/>
</dbReference>
<dbReference type="InterPro" id="IPR010982">
    <property type="entry name" value="Lambda_DNA-bd_dom_sf"/>
</dbReference>
<evidence type="ECO:0000313" key="2">
    <source>
        <dbReference type="EMBL" id="TKH44201.1"/>
    </source>
</evidence>
<dbReference type="InterPro" id="IPR001387">
    <property type="entry name" value="Cro/C1-type_HTH"/>
</dbReference>
<reference evidence="2 3" key="1">
    <citation type="submission" date="2018-01" db="EMBL/GenBank/DDBJ databases">
        <title>Bacillales members from the olive rhizosphere are effective biological control agents against Verticillium dahliae.</title>
        <authorList>
            <person name="Gomez-Lama C."/>
            <person name="Legarda G."/>
            <person name="Ruano-Rosa D."/>
            <person name="Pizarro-Tobias P."/>
            <person name="Valverde-Corredor A."/>
            <person name="Niqui J.L."/>
            <person name="Trivino J.C."/>
            <person name="Roca A."/>
            <person name="Mercado-Blanco J."/>
        </authorList>
    </citation>
    <scope>NUCLEOTIDE SEQUENCE [LARGE SCALE GENOMIC DNA]</scope>
    <source>
        <strain evidence="2 3">PIC167</strain>
    </source>
</reference>
<organism evidence="2 3">
    <name type="scientific">Paenibacillus terrae</name>
    <dbReference type="NCBI Taxonomy" id="159743"/>
    <lineage>
        <taxon>Bacteria</taxon>
        <taxon>Bacillati</taxon>
        <taxon>Bacillota</taxon>
        <taxon>Bacilli</taxon>
        <taxon>Bacillales</taxon>
        <taxon>Paenibacillaceae</taxon>
        <taxon>Paenibacillus</taxon>
    </lineage>
</organism>
<dbReference type="Gene3D" id="1.10.260.40">
    <property type="entry name" value="lambda repressor-like DNA-binding domains"/>
    <property type="match status" value="1"/>
</dbReference>
<dbReference type="CDD" id="cd00093">
    <property type="entry name" value="HTH_XRE"/>
    <property type="match status" value="1"/>
</dbReference>
<protein>
    <recommendedName>
        <fullName evidence="1">HTH cro/C1-type domain-containing protein</fullName>
    </recommendedName>
</protein>
<accession>A0A4V5SQ13</accession>
<name>A0A4V5SQ13_9BACL</name>
<dbReference type="AlphaFoldDB" id="A0A4V5SQ13"/>
<dbReference type="SMART" id="SM00530">
    <property type="entry name" value="HTH_XRE"/>
    <property type="match status" value="1"/>
</dbReference>
<feature type="domain" description="HTH cro/C1-type" evidence="1">
    <location>
        <begin position="9"/>
        <end position="78"/>
    </location>
</feature>
<dbReference type="EMBL" id="PNXQ01000012">
    <property type="protein sequence ID" value="TKH44201.1"/>
    <property type="molecule type" value="Genomic_DNA"/>
</dbReference>
<dbReference type="Pfam" id="PF12844">
    <property type="entry name" value="HTH_19"/>
    <property type="match status" value="1"/>
</dbReference>
<sequence>MHDSLGERIKEMRLKRGMKINELAEKIRIPLYDEDGQVISYKNYTGTSISYIENNKQRPSIDVVMAISDCLRVSIDWLARGEEYTGEEMKSTSQEQLHLSYEVATPEQVILLTKKINDLGERVQKNEDRLSIVESRLEEV</sequence>
<gene>
    <name evidence="2" type="ORF">C1I60_12780</name>
</gene>
<comment type="caution">
    <text evidence="2">The sequence shown here is derived from an EMBL/GenBank/DDBJ whole genome shotgun (WGS) entry which is preliminary data.</text>
</comment>
<evidence type="ECO:0000313" key="3">
    <source>
        <dbReference type="Proteomes" id="UP000308114"/>
    </source>
</evidence>